<evidence type="ECO:0000313" key="2">
    <source>
        <dbReference type="EMBL" id="KAJ5225207.1"/>
    </source>
</evidence>
<evidence type="ECO:0000313" key="3">
    <source>
        <dbReference type="Proteomes" id="UP001150941"/>
    </source>
</evidence>
<sequence>MGREDLLPRMKLQVPAGDSTDGSLLRPRAGPSPGQETSSHSNFDLGLDLKEERDRDSSMSPSDGRGDTAGSDEYTSSLEKKKMKRFRLTHNQTRFLMSEFTRQAHPDAAHRERLSREIPGLTPDKSKSGSRTAKLKRLTTNDRERMLKSRALPDDFDTSKVLRTPFEGKPGQTSLTSPHDFNSPNTTYSGFRGIRHDGFRPSDDEYLVSPLSSGPYMSSAGQGREGFSSSSVMFGRPGATGSLDQQRPIRSDYNITRSSSISDTSPQPNTFHAGYPIPGRLGPSSGPGLPYGRSPIDYAVVRPASGMVPGYDQSQSFDNSVSPTDTQGNQIQYDMSNLGTQPPNYAPRMPVSAQSSALGLNTQLPNGRPLSSLQSLPQDYRPFSYGATSSPLGSLNYAPASGASNLNLPATYAPSDQGITADQMQQGVHSIDTVRNKFTNPSFNYAGYIQQ</sequence>
<evidence type="ECO:0008006" key="4">
    <source>
        <dbReference type="Google" id="ProtNLM"/>
    </source>
</evidence>
<evidence type="ECO:0000256" key="1">
    <source>
        <dbReference type="SAM" id="MobiDB-lite"/>
    </source>
</evidence>
<feature type="region of interest" description="Disordered" evidence="1">
    <location>
        <begin position="217"/>
        <end position="290"/>
    </location>
</feature>
<dbReference type="OrthoDB" id="6159439at2759"/>
<feature type="compositionally biased region" description="Basic and acidic residues" evidence="1">
    <location>
        <begin position="102"/>
        <end position="116"/>
    </location>
</feature>
<feature type="region of interest" description="Disordered" evidence="1">
    <location>
        <begin position="1"/>
        <end position="86"/>
    </location>
</feature>
<feature type="compositionally biased region" description="Low complexity" evidence="1">
    <location>
        <begin position="278"/>
        <end position="290"/>
    </location>
</feature>
<dbReference type="Proteomes" id="UP001150941">
    <property type="component" value="Unassembled WGS sequence"/>
</dbReference>
<feature type="compositionally biased region" description="Polar residues" evidence="1">
    <location>
        <begin position="253"/>
        <end position="270"/>
    </location>
</feature>
<gene>
    <name evidence="2" type="ORF">N7468_006432</name>
</gene>
<reference evidence="2" key="1">
    <citation type="submission" date="2022-11" db="EMBL/GenBank/DDBJ databases">
        <authorList>
            <person name="Petersen C."/>
        </authorList>
    </citation>
    <scope>NUCLEOTIDE SEQUENCE</scope>
    <source>
        <strain evidence="2">IBT 19713</strain>
    </source>
</reference>
<accession>A0A9W9NS78</accession>
<keyword evidence="3" id="KW-1185">Reference proteome</keyword>
<feature type="region of interest" description="Disordered" evidence="1">
    <location>
        <begin position="99"/>
        <end position="184"/>
    </location>
</feature>
<dbReference type="InterPro" id="IPR009057">
    <property type="entry name" value="Homeodomain-like_sf"/>
</dbReference>
<proteinExistence type="predicted"/>
<feature type="compositionally biased region" description="Polar residues" evidence="1">
    <location>
        <begin position="171"/>
        <end position="184"/>
    </location>
</feature>
<dbReference type="Gene3D" id="1.10.10.60">
    <property type="entry name" value="Homeodomain-like"/>
    <property type="match status" value="1"/>
</dbReference>
<comment type="caution">
    <text evidence="2">The sequence shown here is derived from an EMBL/GenBank/DDBJ whole genome shotgun (WGS) entry which is preliminary data.</text>
</comment>
<name>A0A9W9NS78_9EURO</name>
<reference evidence="2" key="2">
    <citation type="journal article" date="2023" name="IMA Fungus">
        <title>Comparative genomic study of the Penicillium genus elucidates a diverse pangenome and 15 lateral gene transfer events.</title>
        <authorList>
            <person name="Petersen C."/>
            <person name="Sorensen T."/>
            <person name="Nielsen M.R."/>
            <person name="Sondergaard T.E."/>
            <person name="Sorensen J.L."/>
            <person name="Fitzpatrick D.A."/>
            <person name="Frisvad J.C."/>
            <person name="Nielsen K.L."/>
        </authorList>
    </citation>
    <scope>NUCLEOTIDE SEQUENCE</scope>
    <source>
        <strain evidence="2">IBT 19713</strain>
    </source>
</reference>
<organism evidence="2 3">
    <name type="scientific">Penicillium chermesinum</name>
    <dbReference type="NCBI Taxonomy" id="63820"/>
    <lineage>
        <taxon>Eukaryota</taxon>
        <taxon>Fungi</taxon>
        <taxon>Dikarya</taxon>
        <taxon>Ascomycota</taxon>
        <taxon>Pezizomycotina</taxon>
        <taxon>Eurotiomycetes</taxon>
        <taxon>Eurotiomycetidae</taxon>
        <taxon>Eurotiales</taxon>
        <taxon>Aspergillaceae</taxon>
        <taxon>Penicillium</taxon>
    </lineage>
</organism>
<dbReference type="RefSeq" id="XP_058328618.1">
    <property type="nucleotide sequence ID" value="XM_058475728.1"/>
</dbReference>
<dbReference type="SUPFAM" id="SSF46689">
    <property type="entry name" value="Homeodomain-like"/>
    <property type="match status" value="1"/>
</dbReference>
<dbReference type="GeneID" id="83203031"/>
<feature type="compositionally biased region" description="Polar residues" evidence="1">
    <location>
        <begin position="217"/>
        <end position="232"/>
    </location>
</feature>
<feature type="compositionally biased region" description="Basic and acidic residues" evidence="1">
    <location>
        <begin position="139"/>
        <end position="160"/>
    </location>
</feature>
<dbReference type="EMBL" id="JAPQKS010000005">
    <property type="protein sequence ID" value="KAJ5225207.1"/>
    <property type="molecule type" value="Genomic_DNA"/>
</dbReference>
<protein>
    <recommendedName>
        <fullName evidence="4">Homeobox transcription factor</fullName>
    </recommendedName>
</protein>
<dbReference type="AlphaFoldDB" id="A0A9W9NS78"/>
<feature type="compositionally biased region" description="Basic and acidic residues" evidence="1">
    <location>
        <begin position="47"/>
        <end position="57"/>
    </location>
</feature>